<name>A0A1I0ZIF0_9FIRM</name>
<accession>A0A1I0ZIF0</accession>
<feature type="compositionally biased region" description="Basic and acidic residues" evidence="1">
    <location>
        <begin position="83"/>
        <end position="95"/>
    </location>
</feature>
<dbReference type="OrthoDB" id="2064336at2"/>
<dbReference type="EMBL" id="FOJY01000015">
    <property type="protein sequence ID" value="SFB25425.1"/>
    <property type="molecule type" value="Genomic_DNA"/>
</dbReference>
<evidence type="ECO:0000256" key="1">
    <source>
        <dbReference type="SAM" id="MobiDB-lite"/>
    </source>
</evidence>
<gene>
    <name evidence="2" type="ORF">SAMN05216249_11567</name>
</gene>
<evidence type="ECO:0000313" key="2">
    <source>
        <dbReference type="EMBL" id="SFB25425.1"/>
    </source>
</evidence>
<dbReference type="Proteomes" id="UP000198838">
    <property type="component" value="Unassembled WGS sequence"/>
</dbReference>
<protein>
    <submittedName>
        <fullName evidence="2">Uncharacterized protein</fullName>
    </submittedName>
</protein>
<feature type="compositionally biased region" description="Basic and acidic residues" evidence="1">
    <location>
        <begin position="60"/>
        <end position="72"/>
    </location>
</feature>
<reference evidence="2 3" key="1">
    <citation type="submission" date="2016-10" db="EMBL/GenBank/DDBJ databases">
        <authorList>
            <person name="de Groot N.N."/>
        </authorList>
    </citation>
    <scope>NUCLEOTIDE SEQUENCE [LARGE SCALE GENOMIC DNA]</scope>
    <source>
        <strain evidence="2 3">DSM 5522</strain>
    </source>
</reference>
<organism evidence="2 3">
    <name type="scientific">Acetitomaculum ruminis DSM 5522</name>
    <dbReference type="NCBI Taxonomy" id="1120918"/>
    <lineage>
        <taxon>Bacteria</taxon>
        <taxon>Bacillati</taxon>
        <taxon>Bacillota</taxon>
        <taxon>Clostridia</taxon>
        <taxon>Lachnospirales</taxon>
        <taxon>Lachnospiraceae</taxon>
        <taxon>Acetitomaculum</taxon>
    </lineage>
</organism>
<feature type="compositionally biased region" description="Polar residues" evidence="1">
    <location>
        <begin position="96"/>
        <end position="105"/>
    </location>
</feature>
<dbReference type="RefSeq" id="WP_092873380.1">
    <property type="nucleotide sequence ID" value="NZ_FOJY01000015.1"/>
</dbReference>
<feature type="compositionally biased region" description="Polar residues" evidence="1">
    <location>
        <begin position="24"/>
        <end position="59"/>
    </location>
</feature>
<evidence type="ECO:0000313" key="3">
    <source>
        <dbReference type="Proteomes" id="UP000198838"/>
    </source>
</evidence>
<feature type="region of interest" description="Disordered" evidence="1">
    <location>
        <begin position="24"/>
        <end position="105"/>
    </location>
</feature>
<dbReference type="AlphaFoldDB" id="A0A1I0ZIF0"/>
<keyword evidence="3" id="KW-1185">Reference proteome</keyword>
<sequence length="105" mass="12182">MAVGPVEFNGTIQRVQDVSIIKQQQDNKSMNDQSNFQQQFNKEVQDNSSQVTTANNADMSKQKFDAREEGKNKYLAKKRKEQQKKEDEELERKVSSEYSTFDVTI</sequence>
<proteinExistence type="predicted"/>
<dbReference type="STRING" id="1120918.SAMN05216249_11567"/>